<name>A0A151AAM4_9EURY</name>
<keyword evidence="6" id="KW-1185">Reference proteome</keyword>
<dbReference type="RefSeq" id="WP_084383828.1">
    <property type="nucleotide sequence ID" value="NZ_LTAZ01000013.1"/>
</dbReference>
<feature type="compositionally biased region" description="Acidic residues" evidence="4">
    <location>
        <begin position="417"/>
        <end position="428"/>
    </location>
</feature>
<keyword evidence="2" id="KW-0813">Transport</keyword>
<dbReference type="PATRIC" id="fig|1008153.3.peg.3579"/>
<evidence type="ECO:0000256" key="3">
    <source>
        <dbReference type="ARBA" id="ARBA00022729"/>
    </source>
</evidence>
<dbReference type="Gene3D" id="3.40.190.10">
    <property type="entry name" value="Periplasmic binding protein-like II"/>
    <property type="match status" value="2"/>
</dbReference>
<proteinExistence type="inferred from homology"/>
<dbReference type="AlphaFoldDB" id="A0A151AAM4"/>
<comment type="caution">
    <text evidence="5">The sequence shown here is derived from an EMBL/GenBank/DDBJ whole genome shotgun (WGS) entry which is preliminary data.</text>
</comment>
<dbReference type="SUPFAM" id="SSF53850">
    <property type="entry name" value="Periplasmic binding protein-like II"/>
    <property type="match status" value="1"/>
</dbReference>
<dbReference type="GO" id="GO:0042956">
    <property type="term" value="P:maltodextrin transmembrane transport"/>
    <property type="evidence" value="ECO:0007669"/>
    <property type="project" value="TreeGrafter"/>
</dbReference>
<dbReference type="InterPro" id="IPR006059">
    <property type="entry name" value="SBP"/>
</dbReference>
<evidence type="ECO:0000256" key="1">
    <source>
        <dbReference type="ARBA" id="ARBA00008520"/>
    </source>
</evidence>
<reference evidence="5 6" key="1">
    <citation type="submission" date="2016-02" db="EMBL/GenBank/DDBJ databases">
        <title>Genome sequence of Halalkalicoccus paucihalophilus DSM 24557.</title>
        <authorList>
            <person name="Poehlein A."/>
            <person name="Daniel R."/>
        </authorList>
    </citation>
    <scope>NUCLEOTIDE SEQUENCE [LARGE SCALE GENOMIC DNA]</scope>
    <source>
        <strain evidence="5 6">DSM 24557</strain>
    </source>
</reference>
<dbReference type="InterPro" id="IPR006311">
    <property type="entry name" value="TAT_signal"/>
</dbReference>
<dbReference type="PROSITE" id="PS51257">
    <property type="entry name" value="PROKAR_LIPOPROTEIN"/>
    <property type="match status" value="1"/>
</dbReference>
<dbReference type="EMBL" id="LTAZ01000013">
    <property type="protein sequence ID" value="KYH24417.1"/>
    <property type="molecule type" value="Genomic_DNA"/>
</dbReference>
<feature type="region of interest" description="Disordered" evidence="4">
    <location>
        <begin position="408"/>
        <end position="428"/>
    </location>
</feature>
<dbReference type="GO" id="GO:1901982">
    <property type="term" value="F:maltose binding"/>
    <property type="evidence" value="ECO:0007669"/>
    <property type="project" value="TreeGrafter"/>
</dbReference>
<evidence type="ECO:0000313" key="5">
    <source>
        <dbReference type="EMBL" id="KYH24417.1"/>
    </source>
</evidence>
<dbReference type="PANTHER" id="PTHR30061:SF50">
    <property type="entry name" value="MALTOSE_MALTODEXTRIN-BINDING PERIPLASMIC PROTEIN"/>
    <property type="match status" value="1"/>
</dbReference>
<evidence type="ECO:0000256" key="2">
    <source>
        <dbReference type="ARBA" id="ARBA00022448"/>
    </source>
</evidence>
<accession>A0A151AAM4</accession>
<protein>
    <submittedName>
        <fullName evidence="5">Trehalose/maltose-binding protein MalE</fullName>
    </submittedName>
</protein>
<evidence type="ECO:0000313" key="6">
    <source>
        <dbReference type="Proteomes" id="UP000075321"/>
    </source>
</evidence>
<dbReference type="PROSITE" id="PS51318">
    <property type="entry name" value="TAT"/>
    <property type="match status" value="1"/>
</dbReference>
<organism evidence="5 6">
    <name type="scientific">Halalkalicoccus paucihalophilus</name>
    <dbReference type="NCBI Taxonomy" id="1008153"/>
    <lineage>
        <taxon>Archaea</taxon>
        <taxon>Methanobacteriati</taxon>
        <taxon>Methanobacteriota</taxon>
        <taxon>Stenosarchaea group</taxon>
        <taxon>Halobacteria</taxon>
        <taxon>Halobacteriales</taxon>
        <taxon>Halococcaceae</taxon>
        <taxon>Halalkalicoccus</taxon>
    </lineage>
</organism>
<dbReference type="PANTHER" id="PTHR30061">
    <property type="entry name" value="MALTOSE-BINDING PERIPLASMIC PROTEIN"/>
    <property type="match status" value="1"/>
</dbReference>
<evidence type="ECO:0000256" key="4">
    <source>
        <dbReference type="SAM" id="MobiDB-lite"/>
    </source>
</evidence>
<dbReference type="OrthoDB" id="275276at2157"/>
<dbReference type="CDD" id="cd14750">
    <property type="entry name" value="PBP2_TMBP"/>
    <property type="match status" value="1"/>
</dbReference>
<dbReference type="Pfam" id="PF01547">
    <property type="entry name" value="SBP_bac_1"/>
    <property type="match status" value="1"/>
</dbReference>
<sequence length="428" mass="47571">MPNDTRRKFIKATALGSVAALAGCLGGGGNGNGGDGSGNLKFVHLGTFDGEASEFLPRFQEQYPETSVEHQQTPAQSASSREYYINQFVGQANDFDVGQMDVIWPAEFVENGWITEIEDPENHTDAMLETPVEAATIDGTLYGMPLYTDANALYYRSDKLEEYGYEPPETYMELVNTAQDVMQQDDEIDNGYIWQGGANEGLTIMWLNWLWGMDGTVEQDGGLQVNTDKGVQALQHAVDLIHEYGVTPGNVPSSNTDQNRQTFQNGNTLFMRNWPYAVNVMNEDGSPVQGSFDVTPLPTHEDYPDVDNSCLGGWNIFINEYSENKEAAQRFASYMASEEVQRELATEFSRLPVHQGVFEDESIREEFPLLGTFSESLQSTRVRPGIAQYPTFSEIVYTQANTALVQEKTPQQALDDAQSEIDSEINNG</sequence>
<keyword evidence="3" id="KW-0732">Signal</keyword>
<dbReference type="GO" id="GO:0015768">
    <property type="term" value="P:maltose transport"/>
    <property type="evidence" value="ECO:0007669"/>
    <property type="project" value="TreeGrafter"/>
</dbReference>
<dbReference type="GO" id="GO:0055052">
    <property type="term" value="C:ATP-binding cassette (ABC) transporter complex, substrate-binding subunit-containing"/>
    <property type="evidence" value="ECO:0007669"/>
    <property type="project" value="TreeGrafter"/>
</dbReference>
<comment type="similarity">
    <text evidence="1">Belongs to the bacterial solute-binding protein 1 family.</text>
</comment>
<gene>
    <name evidence="5" type="primary">malE_2</name>
    <name evidence="5" type="ORF">HAPAU_34000</name>
</gene>
<dbReference type="Proteomes" id="UP000075321">
    <property type="component" value="Unassembled WGS sequence"/>
</dbReference>